<evidence type="ECO:0000313" key="2">
    <source>
        <dbReference type="EMBL" id="RUS75972.1"/>
    </source>
</evidence>
<proteinExistence type="predicted"/>
<protein>
    <submittedName>
        <fullName evidence="2">Uncharacterized protein</fullName>
    </submittedName>
</protein>
<keyword evidence="1" id="KW-1133">Transmembrane helix</keyword>
<keyword evidence="3" id="KW-1185">Reference proteome</keyword>
<reference evidence="2 3" key="1">
    <citation type="submission" date="2019-01" db="EMBL/GenBank/DDBJ databases">
        <title>A draft genome assembly of the solar-powered sea slug Elysia chlorotica.</title>
        <authorList>
            <person name="Cai H."/>
            <person name="Li Q."/>
            <person name="Fang X."/>
            <person name="Li J."/>
            <person name="Curtis N.E."/>
            <person name="Altenburger A."/>
            <person name="Shibata T."/>
            <person name="Feng M."/>
            <person name="Maeda T."/>
            <person name="Schwartz J.A."/>
            <person name="Shigenobu S."/>
            <person name="Lundholm N."/>
            <person name="Nishiyama T."/>
            <person name="Yang H."/>
            <person name="Hasebe M."/>
            <person name="Li S."/>
            <person name="Pierce S.K."/>
            <person name="Wang J."/>
        </authorList>
    </citation>
    <scope>NUCLEOTIDE SEQUENCE [LARGE SCALE GENOMIC DNA]</scope>
    <source>
        <strain evidence="2">EC2010</strain>
        <tissue evidence="2">Whole organism of an adult</tissue>
    </source>
</reference>
<sequence length="863" mass="96946">EDAAITDLEPGLFTVYFEETKFIKGSPFRIILLDNSEINFEDGNITDSLEIEKKSCLLLDHIPHNDHAVISDRCLKKGNEYPLGICAESSYYITVRIPDVSCEDCSLIVQQVDVPTVNAVCDLNKRNDSIGNCYVFTSCARVRIRPTVDGLGNDLSVCENYLDNIPGDWPYRPEDLYRTNQGAALTFDLLHKNLHIEIPKSTNRDYVIRKIEIMHNNQVVWEAHVDQEQGIIDAHLLTWKALNDSQAQSLRAGEYVLNVINSKTSKADDIIFSGQHFSESKMGTLHDMYSHGGWLVSHKFLGPLVEDPMAAFPVGQCAPKAHIYVAYLHSVHITAHGILGMTVIENRAYITAVLHEDHEEIQTIRIIPPNLVNWPKIHIDVLKPFKGVFQAVIDISPHLPYLETVRFLISVEVKTDKEDAVMVGDLEEGMYTVLRDENNKIKGMGALQFTQSQSLRIEIVLNGLSPTIKAAHIFGMDSKLADLGRNSIHCTHKFCCLETTYREITSELIMYLMNGQAIMHVDSGAGNVSGKVIVPTHRYCEMMDGTCERYQTNFTLYGIGYERTDKSKNSLEAGMGWTQTGVYVMDRANVLLYCLQFTNVDASNQSLKASLMIGDRLIDSTTLQPSAQLSNSYFSCSQTLLRADYSVLDSLAGKGEKKVILTVKKGEETISQGIPIVHRSNCTIPKIIEIGKEKDQWSTDSAPLDDVYAVVYDDLQFLFKETTVFMADDQEAFDTCDFDKAHEMTKIDHIRDWKNFWFHIKEAGTFFFLDRDSCNSSTPLKLVAHVAEPENIVDRADHSSWCSASVFAVWRERLLKDYNGPDVSVPLIVGIVLGIACSVACLVWQGIRLKIIPSLQGRQNGLF</sequence>
<keyword evidence="1" id="KW-0812">Transmembrane</keyword>
<dbReference type="AlphaFoldDB" id="A0A433T356"/>
<gene>
    <name evidence="2" type="ORF">EGW08_016254</name>
</gene>
<feature type="transmembrane region" description="Helical" evidence="1">
    <location>
        <begin position="823"/>
        <end position="844"/>
    </location>
</feature>
<feature type="non-terminal residue" evidence="2">
    <location>
        <position position="1"/>
    </location>
</feature>
<dbReference type="Proteomes" id="UP000271974">
    <property type="component" value="Unassembled WGS sequence"/>
</dbReference>
<name>A0A433T356_ELYCH</name>
<keyword evidence="1" id="KW-0472">Membrane</keyword>
<organism evidence="2 3">
    <name type="scientific">Elysia chlorotica</name>
    <name type="common">Eastern emerald elysia</name>
    <name type="synonym">Sea slug</name>
    <dbReference type="NCBI Taxonomy" id="188477"/>
    <lineage>
        <taxon>Eukaryota</taxon>
        <taxon>Metazoa</taxon>
        <taxon>Spiralia</taxon>
        <taxon>Lophotrochozoa</taxon>
        <taxon>Mollusca</taxon>
        <taxon>Gastropoda</taxon>
        <taxon>Heterobranchia</taxon>
        <taxon>Euthyneura</taxon>
        <taxon>Panpulmonata</taxon>
        <taxon>Sacoglossa</taxon>
        <taxon>Placobranchoidea</taxon>
        <taxon>Plakobranchidae</taxon>
        <taxon>Elysia</taxon>
    </lineage>
</organism>
<evidence type="ECO:0000256" key="1">
    <source>
        <dbReference type="SAM" id="Phobius"/>
    </source>
</evidence>
<dbReference type="OrthoDB" id="10259572at2759"/>
<comment type="caution">
    <text evidence="2">The sequence shown here is derived from an EMBL/GenBank/DDBJ whole genome shotgun (WGS) entry which is preliminary data.</text>
</comment>
<evidence type="ECO:0000313" key="3">
    <source>
        <dbReference type="Proteomes" id="UP000271974"/>
    </source>
</evidence>
<dbReference type="EMBL" id="RQTK01000695">
    <property type="protein sequence ID" value="RUS75972.1"/>
    <property type="molecule type" value="Genomic_DNA"/>
</dbReference>
<accession>A0A433T356</accession>